<dbReference type="Proteomes" id="UP000053477">
    <property type="component" value="Unassembled WGS sequence"/>
</dbReference>
<keyword evidence="1" id="KW-0472">Membrane</keyword>
<evidence type="ECO:0000313" key="2">
    <source>
        <dbReference type="EMBL" id="KLO10925.1"/>
    </source>
</evidence>
<sequence length="554" mass="62898">MPKKRQRARKQRGCLVAKPKAEQAVFDFPYDVKHLIAQYATNAFETPLGDFDISVYTVPNQTSEYAERQKELEDFTSAEFPSAIALRLCLVSKDWYEATHKFMFFQVTLRDPTFPIRGRGGSDVFSPTSDDVNAKGRRWLALAKRLSQPPHSRLFGDNVVQGILAGHLVRRLCVYSRNFSDTHQRAIVDAVIACPNIFTLIIGGPISFPYLFRLSHKSTLIQGLQGLFSLRPMPIQLVSLTLPLDPLAVPTVLKVLSYLPQMETLVVRQDTSLGDDYIRKPGWLYLHALKNFVLDGTYGGDMRYFDYITDTHTPQLSSLMLTGRGELEGLEELLVEKVSTLKTIVADYYGFDEVGMPSMPVSDVLETIVVTYHHGHRLMENTYASCKFVGLSGPKMTRMNWGQLTMDFEELREVFETLLDATNFPALSEIQLMDISNEDLLEHPWQIIESEAWTDIMVRFRDTYVDEETGATRQVRLVDSQSEPLVEKGFEEAMSPVVHINTTHYYDDDSELELTEFDFDFDVEGGAEDDGSATPELDPVLMEEIFGPFDDEEL</sequence>
<evidence type="ECO:0000313" key="3">
    <source>
        <dbReference type="Proteomes" id="UP000053477"/>
    </source>
</evidence>
<name>A0A0H2RGF6_9AGAM</name>
<accession>A0A0H2RGF6</accession>
<protein>
    <submittedName>
        <fullName evidence="2">Uncharacterized protein</fullName>
    </submittedName>
</protein>
<proteinExistence type="predicted"/>
<evidence type="ECO:0000256" key="1">
    <source>
        <dbReference type="SAM" id="Phobius"/>
    </source>
</evidence>
<dbReference type="InParanoid" id="A0A0H2RGF6"/>
<gene>
    <name evidence="2" type="ORF">SCHPADRAFT_942469</name>
</gene>
<keyword evidence="1" id="KW-0812">Transmembrane</keyword>
<feature type="transmembrane region" description="Helical" evidence="1">
    <location>
        <begin position="186"/>
        <end position="212"/>
    </location>
</feature>
<reference evidence="2 3" key="1">
    <citation type="submission" date="2015-04" db="EMBL/GenBank/DDBJ databases">
        <title>Complete genome sequence of Schizopora paradoxa KUC8140, a cosmopolitan wood degrader in East Asia.</title>
        <authorList>
            <consortium name="DOE Joint Genome Institute"/>
            <person name="Min B."/>
            <person name="Park H."/>
            <person name="Jang Y."/>
            <person name="Kim J.-J."/>
            <person name="Kim K.H."/>
            <person name="Pangilinan J."/>
            <person name="Lipzen A."/>
            <person name="Riley R."/>
            <person name="Grigoriev I.V."/>
            <person name="Spatafora J.W."/>
            <person name="Choi I.-G."/>
        </authorList>
    </citation>
    <scope>NUCLEOTIDE SEQUENCE [LARGE SCALE GENOMIC DNA]</scope>
    <source>
        <strain evidence="2 3">KUC8140</strain>
    </source>
</reference>
<organism evidence="2 3">
    <name type="scientific">Schizopora paradoxa</name>
    <dbReference type="NCBI Taxonomy" id="27342"/>
    <lineage>
        <taxon>Eukaryota</taxon>
        <taxon>Fungi</taxon>
        <taxon>Dikarya</taxon>
        <taxon>Basidiomycota</taxon>
        <taxon>Agaricomycotina</taxon>
        <taxon>Agaricomycetes</taxon>
        <taxon>Hymenochaetales</taxon>
        <taxon>Schizoporaceae</taxon>
        <taxon>Schizopora</taxon>
    </lineage>
</organism>
<dbReference type="EMBL" id="KQ086013">
    <property type="protein sequence ID" value="KLO10925.1"/>
    <property type="molecule type" value="Genomic_DNA"/>
</dbReference>
<dbReference type="AlphaFoldDB" id="A0A0H2RGF6"/>
<keyword evidence="1" id="KW-1133">Transmembrane helix</keyword>
<keyword evidence="3" id="KW-1185">Reference proteome</keyword>